<keyword evidence="3" id="KW-0677">Repeat</keyword>
<dbReference type="InterPro" id="IPR058192">
    <property type="entry name" value="WHD_ROQ1-like"/>
</dbReference>
<dbReference type="Gene3D" id="3.40.50.300">
    <property type="entry name" value="P-loop containing nucleotide triphosphate hydrolases"/>
    <property type="match status" value="1"/>
</dbReference>
<dbReference type="InterPro" id="IPR003593">
    <property type="entry name" value="AAA+_ATPase"/>
</dbReference>
<name>D1GEA4_BRARP</name>
<dbReference type="GO" id="GO:0043531">
    <property type="term" value="F:ADP binding"/>
    <property type="evidence" value="ECO:0007669"/>
    <property type="project" value="InterPro"/>
</dbReference>
<evidence type="ECO:0000256" key="4">
    <source>
        <dbReference type="ARBA" id="ARBA00022801"/>
    </source>
</evidence>
<dbReference type="PRINTS" id="PR00364">
    <property type="entry name" value="DISEASERSIST"/>
</dbReference>
<dbReference type="Gene3D" id="3.80.10.10">
    <property type="entry name" value="Ribonuclease Inhibitor"/>
    <property type="match status" value="2"/>
</dbReference>
<evidence type="ECO:0000256" key="6">
    <source>
        <dbReference type="ARBA" id="ARBA00023027"/>
    </source>
</evidence>
<keyword evidence="2" id="KW-0433">Leucine-rich repeat</keyword>
<dbReference type="Pfam" id="PF23282">
    <property type="entry name" value="WHD_ROQ1"/>
    <property type="match status" value="1"/>
</dbReference>
<dbReference type="GO" id="GO:0061809">
    <property type="term" value="F:NAD+ nucleosidase activity, cyclic ADP-ribose generating"/>
    <property type="evidence" value="ECO:0007669"/>
    <property type="project" value="UniProtKB-EC"/>
</dbReference>
<organism evidence="9">
    <name type="scientific">Brassica rapa subsp. pekinensis</name>
    <name type="common">Chinese cabbage</name>
    <name type="synonym">Brassica pekinensis</name>
    <dbReference type="NCBI Taxonomy" id="51351"/>
    <lineage>
        <taxon>Eukaryota</taxon>
        <taxon>Viridiplantae</taxon>
        <taxon>Streptophyta</taxon>
        <taxon>Embryophyta</taxon>
        <taxon>Tracheophyta</taxon>
        <taxon>Spermatophyta</taxon>
        <taxon>Magnoliopsida</taxon>
        <taxon>eudicotyledons</taxon>
        <taxon>Gunneridae</taxon>
        <taxon>Pentapetalae</taxon>
        <taxon>rosids</taxon>
        <taxon>malvids</taxon>
        <taxon>Brassicales</taxon>
        <taxon>Brassicaceae</taxon>
        <taxon>Brassiceae</taxon>
        <taxon>Brassica</taxon>
    </lineage>
</organism>
<evidence type="ECO:0000256" key="5">
    <source>
        <dbReference type="ARBA" id="ARBA00022821"/>
    </source>
</evidence>
<dbReference type="InterPro" id="IPR042197">
    <property type="entry name" value="Apaf_helical"/>
</dbReference>
<dbReference type="SUPFAM" id="SSF52540">
    <property type="entry name" value="P-loop containing nucleoside triphosphate hydrolases"/>
    <property type="match status" value="1"/>
</dbReference>
<evidence type="ECO:0000256" key="2">
    <source>
        <dbReference type="ARBA" id="ARBA00022614"/>
    </source>
</evidence>
<dbReference type="InterPro" id="IPR002182">
    <property type="entry name" value="NB-ARC"/>
</dbReference>
<dbReference type="Gene3D" id="1.10.8.430">
    <property type="entry name" value="Helical domain of apoptotic protease-activating factors"/>
    <property type="match status" value="1"/>
</dbReference>
<dbReference type="GO" id="GO:0007165">
    <property type="term" value="P:signal transduction"/>
    <property type="evidence" value="ECO:0007669"/>
    <property type="project" value="InterPro"/>
</dbReference>
<keyword evidence="4" id="KW-0378">Hydrolase</keyword>
<accession>D1GEA4</accession>
<evidence type="ECO:0000313" key="9">
    <source>
        <dbReference type="EMBL" id="ACP30546.1"/>
    </source>
</evidence>
<dbReference type="InterPro" id="IPR011713">
    <property type="entry name" value="Leu-rich_rpt_3"/>
</dbReference>
<proteinExistence type="predicted"/>
<keyword evidence="5" id="KW-0611">Plant defense</keyword>
<dbReference type="SMART" id="SM00255">
    <property type="entry name" value="TIR"/>
    <property type="match status" value="1"/>
</dbReference>
<evidence type="ECO:0000256" key="3">
    <source>
        <dbReference type="ARBA" id="ARBA00022737"/>
    </source>
</evidence>
<dbReference type="SUPFAM" id="SSF52058">
    <property type="entry name" value="L domain-like"/>
    <property type="match status" value="1"/>
</dbReference>
<keyword evidence="6" id="KW-0520">NAD</keyword>
<dbReference type="AlphaFoldDB" id="D1GEA4"/>
<dbReference type="SUPFAM" id="SSF52200">
    <property type="entry name" value="Toll/Interleukin receptor TIR domain"/>
    <property type="match status" value="1"/>
</dbReference>
<evidence type="ECO:0000256" key="1">
    <source>
        <dbReference type="ARBA" id="ARBA00011982"/>
    </source>
</evidence>
<dbReference type="InterPro" id="IPR000157">
    <property type="entry name" value="TIR_dom"/>
</dbReference>
<dbReference type="FunFam" id="3.80.10.10:FF:000386">
    <property type="entry name" value="Disease resistance protein RPS4"/>
    <property type="match status" value="1"/>
</dbReference>
<dbReference type="PANTHER" id="PTHR11017">
    <property type="entry name" value="LEUCINE-RICH REPEAT-CONTAINING PROTEIN"/>
    <property type="match status" value="1"/>
</dbReference>
<reference evidence="9" key="1">
    <citation type="journal article" date="2009" name="Mol. Genet. Genomics">
        <title>Genome-wide identification of NBS-encoding resistance genes in Brassica rapa.</title>
        <authorList>
            <person name="Mun J.-H."/>
            <person name="Yu H.-J."/>
            <person name="Park S."/>
            <person name="Park B.-S."/>
        </authorList>
    </citation>
    <scope>NUCLEOTIDE SEQUENCE</scope>
    <source>
        <strain evidence="9">BrTNL27</strain>
    </source>
</reference>
<dbReference type="Pfam" id="PF07725">
    <property type="entry name" value="LRR_3"/>
    <property type="match status" value="1"/>
</dbReference>
<evidence type="ECO:0000256" key="7">
    <source>
        <dbReference type="ARBA" id="ARBA00047304"/>
    </source>
</evidence>
<dbReference type="InterPro" id="IPR027417">
    <property type="entry name" value="P-loop_NTPase"/>
</dbReference>
<sequence length="799" mass="90325">MASSSSHPRRYHVFPSFCGEDVRRNFLSHFHKELQLNGIDAFKDGGIKRSRSIWPELKQAIWESRVSIVVLSKNYGGSSWCLDELVEIMECKEVSGQTVMPIFYGVDPTDVRKQSGDFGKSFDTICHVRTEEERQRWKQALTSVASIAGDCSSKWDNDAVMIERIVTNVLQELNWCTPSKDFKDLVGLEAHVSNLNSMLCLDTNEVKIIGIWGPAGIGKTTIARALYNQLSSSGDEFQLNLFMENVKGVQMRKELHGYSLKLHLQERFLSEIFNQRTKISHLGVAQERLKNQKALVVLDDVDGLEQLNALIDTTEWFGYGTRIIVTTEDRQLLKAHGINQVYEVGYPSQGEAFKILCRYAFGDNSAPKGFYDLATEVTKLAGDLPLGLSVLGASLRGLSKEEWINAIPRLRTSLNGKIEKLLGVCYDGLDEKDKTLFLHVACLFNGEKVDRVKQLLAKSALDADFGLKVLVDRSLIHIYADGYIVMHFLLQQMGKEIIRGQCINDPGRRQFLVDAQEISDVLVDETGTKNVLGISLDMSELDDEVYISEKAFKKMTNLQFLRLYNHFPDEAVKLQLPHGLDYLPRKLRLLHRDSYPIKCMPSKFRPEFLVELTLRDSKLVKLWEGVQPLTSLTYMDLSSSKNIKDIPNLSGAMNLEKLYLRFCENLVTVSSSSLQNLNKLKVLDMSCCTKLKALPTNINLESLSVLNLRGCSKLKRFPCISTQVQFMSLGETAIEKVPSLIRLCSRLVSLEMAGCKNLKTLPPVPANSFSAYSVFHVPLRRVDIWKTDWMMNLSLTFLT</sequence>
<dbReference type="SMART" id="SM00382">
    <property type="entry name" value="AAA"/>
    <property type="match status" value="1"/>
</dbReference>
<dbReference type="FunFam" id="1.10.8.430:FF:000002">
    <property type="entry name" value="Disease resistance protein (TIR-NBS-LRR class)"/>
    <property type="match status" value="1"/>
</dbReference>
<dbReference type="Pfam" id="PF00931">
    <property type="entry name" value="NB-ARC"/>
    <property type="match status" value="1"/>
</dbReference>
<comment type="catalytic activity">
    <reaction evidence="7">
        <text>NAD(+) + H2O = ADP-D-ribose + nicotinamide + H(+)</text>
        <dbReference type="Rhea" id="RHEA:16301"/>
        <dbReference type="ChEBI" id="CHEBI:15377"/>
        <dbReference type="ChEBI" id="CHEBI:15378"/>
        <dbReference type="ChEBI" id="CHEBI:17154"/>
        <dbReference type="ChEBI" id="CHEBI:57540"/>
        <dbReference type="ChEBI" id="CHEBI:57967"/>
        <dbReference type="EC" id="3.2.2.6"/>
    </reaction>
    <physiologicalReaction direction="left-to-right" evidence="7">
        <dbReference type="Rhea" id="RHEA:16302"/>
    </physiologicalReaction>
</comment>
<dbReference type="InterPro" id="IPR036390">
    <property type="entry name" value="WH_DNA-bd_sf"/>
</dbReference>
<feature type="domain" description="TIR" evidence="8">
    <location>
        <begin position="9"/>
        <end position="173"/>
    </location>
</feature>
<dbReference type="SUPFAM" id="SSF46785">
    <property type="entry name" value="Winged helix' DNA-binding domain"/>
    <property type="match status" value="1"/>
</dbReference>
<dbReference type="FunFam" id="3.40.50.300:FF:001002">
    <property type="entry name" value="Disease resistance protein (TIR-NBS-LRR class)"/>
    <property type="match status" value="1"/>
</dbReference>
<protein>
    <recommendedName>
        <fullName evidence="1">ADP-ribosyl cyclase/cyclic ADP-ribose hydrolase</fullName>
        <ecNumber evidence="1">3.2.2.6</ecNumber>
    </recommendedName>
</protein>
<dbReference type="PANTHER" id="PTHR11017:SF569">
    <property type="entry name" value="DISEASE RESISTANCE PROTEIN"/>
    <property type="match status" value="1"/>
</dbReference>
<dbReference type="EC" id="3.2.2.6" evidence="1"/>
<dbReference type="CDD" id="cd00009">
    <property type="entry name" value="AAA"/>
    <property type="match status" value="1"/>
</dbReference>
<dbReference type="InterPro" id="IPR032675">
    <property type="entry name" value="LRR_dom_sf"/>
</dbReference>
<dbReference type="GO" id="GO:0006952">
    <property type="term" value="P:defense response"/>
    <property type="evidence" value="ECO:0007669"/>
    <property type="project" value="UniProtKB-KW"/>
</dbReference>
<dbReference type="FunFam" id="3.40.50.10140:FF:000007">
    <property type="entry name" value="Disease resistance protein (TIR-NBS-LRR class)"/>
    <property type="match status" value="1"/>
</dbReference>
<dbReference type="Gene3D" id="3.40.50.10140">
    <property type="entry name" value="Toll/interleukin-1 receptor homology (TIR) domain"/>
    <property type="match status" value="1"/>
</dbReference>
<dbReference type="Pfam" id="PF01582">
    <property type="entry name" value="TIR"/>
    <property type="match status" value="1"/>
</dbReference>
<dbReference type="EMBL" id="FJ842765">
    <property type="protein sequence ID" value="ACP30546.1"/>
    <property type="molecule type" value="Genomic_DNA"/>
</dbReference>
<dbReference type="InterPro" id="IPR044974">
    <property type="entry name" value="Disease_R_plants"/>
</dbReference>
<evidence type="ECO:0000259" key="8">
    <source>
        <dbReference type="PROSITE" id="PS50104"/>
    </source>
</evidence>
<dbReference type="InterPro" id="IPR035897">
    <property type="entry name" value="Toll_tir_struct_dom_sf"/>
</dbReference>
<dbReference type="PROSITE" id="PS50104">
    <property type="entry name" value="TIR"/>
    <property type="match status" value="1"/>
</dbReference>